<feature type="compositionally biased region" description="Low complexity" evidence="1">
    <location>
        <begin position="236"/>
        <end position="264"/>
    </location>
</feature>
<name>A0AAJ0GFY1_9PEZI</name>
<feature type="compositionally biased region" description="Basic and acidic residues" evidence="1">
    <location>
        <begin position="356"/>
        <end position="368"/>
    </location>
</feature>
<feature type="region of interest" description="Disordered" evidence="1">
    <location>
        <begin position="74"/>
        <end position="93"/>
    </location>
</feature>
<proteinExistence type="predicted"/>
<comment type="caution">
    <text evidence="2">The sequence shown here is derived from an EMBL/GenBank/DDBJ whole genome shotgun (WGS) entry which is preliminary data.</text>
</comment>
<dbReference type="AlphaFoldDB" id="A0AAJ0GFY1"/>
<evidence type="ECO:0000313" key="3">
    <source>
        <dbReference type="Proteomes" id="UP001271007"/>
    </source>
</evidence>
<evidence type="ECO:0000256" key="1">
    <source>
        <dbReference type="SAM" id="MobiDB-lite"/>
    </source>
</evidence>
<organism evidence="2 3">
    <name type="scientific">Extremus antarcticus</name>
    <dbReference type="NCBI Taxonomy" id="702011"/>
    <lineage>
        <taxon>Eukaryota</taxon>
        <taxon>Fungi</taxon>
        <taxon>Dikarya</taxon>
        <taxon>Ascomycota</taxon>
        <taxon>Pezizomycotina</taxon>
        <taxon>Dothideomycetes</taxon>
        <taxon>Dothideomycetidae</taxon>
        <taxon>Mycosphaerellales</taxon>
        <taxon>Extremaceae</taxon>
        <taxon>Extremus</taxon>
    </lineage>
</organism>
<feature type="region of interest" description="Disordered" evidence="1">
    <location>
        <begin position="152"/>
        <end position="294"/>
    </location>
</feature>
<feature type="region of interest" description="Disordered" evidence="1">
    <location>
        <begin position="430"/>
        <end position="462"/>
    </location>
</feature>
<reference evidence="2" key="1">
    <citation type="submission" date="2023-04" db="EMBL/GenBank/DDBJ databases">
        <title>Black Yeasts Isolated from many extreme environments.</title>
        <authorList>
            <person name="Coleine C."/>
            <person name="Stajich J.E."/>
            <person name="Selbmann L."/>
        </authorList>
    </citation>
    <scope>NUCLEOTIDE SEQUENCE</scope>
    <source>
        <strain evidence="2">CCFEE 5312</strain>
    </source>
</reference>
<feature type="compositionally biased region" description="Basic and acidic residues" evidence="1">
    <location>
        <begin position="222"/>
        <end position="235"/>
    </location>
</feature>
<feature type="compositionally biased region" description="Polar residues" evidence="1">
    <location>
        <begin position="430"/>
        <end position="445"/>
    </location>
</feature>
<feature type="compositionally biased region" description="Polar residues" evidence="1">
    <location>
        <begin position="201"/>
        <end position="211"/>
    </location>
</feature>
<sequence>MENITEGGCSAAFLCCCAAVNDDESPIEKERSRATARVGVCNEQPLPLAELPATPLPQPLPVWKGDEPVGAIEPVRHKSQVSERPPSIKPLDLGESSLMNRWSLLANRPRHSPGHAPRPSISSPYGFRRLDQTDAQRQSLVPLRLGPVVLRESPVPPEARSPVESSSARNAVHERSSSTEDLLVESERPQSYRINRDSPFNRYQQQSSTVWPLQPPPPAAVESEHRTVEFQEQRAARPAVSSRSSSSSLRRANEASTPSSLSSRPSHERMRPKRKRSQQSVRRSGSDIDDQELEKGVMELNTIVEERRAEAARGSTPDHHIAAIAPTMQVRARAETLDAIGSGLARPLTAQAFSHDPMRSEPATERPVLRRSASTTLRTSSRVSGWLSGIFPSASSSHLPSGEPFYKCQPRPRLPQRSLSENSICSSVAESESPSLTVASSPTSKGHSRSHTGESRLTPLWPPATYHDPHSYGELDVRKAREDHWPVVMTPTSQVGLAL</sequence>
<dbReference type="Proteomes" id="UP001271007">
    <property type="component" value="Unassembled WGS sequence"/>
</dbReference>
<protein>
    <submittedName>
        <fullName evidence="2">Uncharacterized protein</fullName>
    </submittedName>
</protein>
<feature type="compositionally biased region" description="Basic and acidic residues" evidence="1">
    <location>
        <begin position="185"/>
        <end position="196"/>
    </location>
</feature>
<accession>A0AAJ0GFY1</accession>
<gene>
    <name evidence="2" type="ORF">LTR09_002572</name>
</gene>
<evidence type="ECO:0000313" key="2">
    <source>
        <dbReference type="EMBL" id="KAK3056779.1"/>
    </source>
</evidence>
<keyword evidence="3" id="KW-1185">Reference proteome</keyword>
<feature type="region of interest" description="Disordered" evidence="1">
    <location>
        <begin position="107"/>
        <end position="126"/>
    </location>
</feature>
<dbReference type="EMBL" id="JAWDJX010000005">
    <property type="protein sequence ID" value="KAK3056779.1"/>
    <property type="molecule type" value="Genomic_DNA"/>
</dbReference>
<feature type="region of interest" description="Disordered" evidence="1">
    <location>
        <begin position="352"/>
        <end position="376"/>
    </location>
</feature>